<feature type="region of interest" description="Disordered" evidence="1">
    <location>
        <begin position="110"/>
        <end position="223"/>
    </location>
</feature>
<evidence type="ECO:0000256" key="1">
    <source>
        <dbReference type="SAM" id="MobiDB-lite"/>
    </source>
</evidence>
<proteinExistence type="predicted"/>
<reference evidence="2" key="2">
    <citation type="journal article" date="2023" name="Plants (Basel)">
        <title>Annotation of the Turnera subulata (Passifloraceae) Draft Genome Reveals the S-Locus Evolved after the Divergence of Turneroideae from Passifloroideae in a Stepwise Manner.</title>
        <authorList>
            <person name="Henning P.M."/>
            <person name="Roalson E.H."/>
            <person name="Mir W."/>
            <person name="McCubbin A.G."/>
            <person name="Shore J.S."/>
        </authorList>
    </citation>
    <scope>NUCLEOTIDE SEQUENCE</scope>
    <source>
        <strain evidence="2">F60SS</strain>
    </source>
</reference>
<dbReference type="EMBL" id="JAKUCV010005381">
    <property type="protein sequence ID" value="KAJ4831398.1"/>
    <property type="molecule type" value="Genomic_DNA"/>
</dbReference>
<accession>A0A9Q0FH60</accession>
<name>A0A9Q0FH60_9ROSI</name>
<evidence type="ECO:0000313" key="2">
    <source>
        <dbReference type="EMBL" id="KAJ4831398.1"/>
    </source>
</evidence>
<feature type="compositionally biased region" description="Low complexity" evidence="1">
    <location>
        <begin position="146"/>
        <end position="156"/>
    </location>
</feature>
<dbReference type="AlphaFoldDB" id="A0A9Q0FH60"/>
<feature type="compositionally biased region" description="Polar residues" evidence="1">
    <location>
        <begin position="407"/>
        <end position="422"/>
    </location>
</feature>
<feature type="compositionally biased region" description="Acidic residues" evidence="1">
    <location>
        <begin position="128"/>
        <end position="145"/>
    </location>
</feature>
<comment type="caution">
    <text evidence="2">The sequence shown here is derived from an EMBL/GenBank/DDBJ whole genome shotgun (WGS) entry which is preliminary data.</text>
</comment>
<gene>
    <name evidence="2" type="ORF">Tsubulata_020418</name>
</gene>
<keyword evidence="3" id="KW-1185">Reference proteome</keyword>
<feature type="compositionally biased region" description="Polar residues" evidence="1">
    <location>
        <begin position="310"/>
        <end position="328"/>
    </location>
</feature>
<feature type="region of interest" description="Disordered" evidence="1">
    <location>
        <begin position="381"/>
        <end position="425"/>
    </location>
</feature>
<reference evidence="2" key="1">
    <citation type="submission" date="2022-02" db="EMBL/GenBank/DDBJ databases">
        <authorList>
            <person name="Henning P.M."/>
            <person name="McCubbin A.G."/>
            <person name="Shore J.S."/>
        </authorList>
    </citation>
    <scope>NUCLEOTIDE SEQUENCE</scope>
    <source>
        <strain evidence="2">F60SS</strain>
        <tissue evidence="2">Leaves</tissue>
    </source>
</reference>
<feature type="region of interest" description="Disordered" evidence="1">
    <location>
        <begin position="245"/>
        <end position="328"/>
    </location>
</feature>
<feature type="compositionally biased region" description="Basic and acidic residues" evidence="1">
    <location>
        <begin position="203"/>
        <end position="217"/>
    </location>
</feature>
<feature type="compositionally biased region" description="Basic and acidic residues" evidence="1">
    <location>
        <begin position="296"/>
        <end position="307"/>
    </location>
</feature>
<evidence type="ECO:0000313" key="3">
    <source>
        <dbReference type="Proteomes" id="UP001141552"/>
    </source>
</evidence>
<dbReference type="Proteomes" id="UP001141552">
    <property type="component" value="Unassembled WGS sequence"/>
</dbReference>
<feature type="compositionally biased region" description="Acidic residues" evidence="1">
    <location>
        <begin position="157"/>
        <end position="191"/>
    </location>
</feature>
<sequence>MTLRCWCKRYEHTKVRNIWYLMPGLSLNDGLILLTADDEGDRMFLDTCRMYKVVDVYLDHGEPVNPLFTEGPKEACHRLGINEKGQRLGERRGVVGEIFTQGSGVFNAAQFNEGREAGTSRQAGKEDSSEDGDYVYCEADEESSESESMVDSSDLYDSADGDGDDNNDEDFALSGDGDAESDSESVVDSEEVVQSVTNPPDQGDNKDGERHEERWEETGYLTDDNDEELYFIMREKQRIEAEIRGAGGFNNDGGGPNLEGSGAGDMEGNVGNLIEGDNDVNATDEGGINVQASDQGGDKEVLVRFESDEQGSYPSSSGESGCDSTGRTKSKTIWFNEKDKNLHFQEWMVFVDKKQFKTALRKHSNVERKDIKIVKAPVVVPTGRQRGGGRGRGKGRGRGRGHAQGQLPPTSLTVGTPSTEQPQLPPSNVDFNGTDDQLDDEALAGIPDEVLTGMGTSEFITQGTNSNVVDSTQTNTEAISASANVGLNTESKMVAKLQQLKMVSKLQQLKGVKNKGTWYRQGHLLKKLQGR</sequence>
<feature type="compositionally biased region" description="Basic and acidic residues" evidence="1">
    <location>
        <begin position="113"/>
        <end position="127"/>
    </location>
</feature>
<protein>
    <submittedName>
        <fullName evidence="2">Uncharacterized protein</fullName>
    </submittedName>
</protein>
<organism evidence="2 3">
    <name type="scientific">Turnera subulata</name>
    <dbReference type="NCBI Taxonomy" id="218843"/>
    <lineage>
        <taxon>Eukaryota</taxon>
        <taxon>Viridiplantae</taxon>
        <taxon>Streptophyta</taxon>
        <taxon>Embryophyta</taxon>
        <taxon>Tracheophyta</taxon>
        <taxon>Spermatophyta</taxon>
        <taxon>Magnoliopsida</taxon>
        <taxon>eudicotyledons</taxon>
        <taxon>Gunneridae</taxon>
        <taxon>Pentapetalae</taxon>
        <taxon>rosids</taxon>
        <taxon>fabids</taxon>
        <taxon>Malpighiales</taxon>
        <taxon>Passifloraceae</taxon>
        <taxon>Turnera</taxon>
    </lineage>
</organism>
<feature type="compositionally biased region" description="Gly residues" evidence="1">
    <location>
        <begin position="245"/>
        <end position="265"/>
    </location>
</feature>
<feature type="compositionally biased region" description="Basic residues" evidence="1">
    <location>
        <begin position="387"/>
        <end position="401"/>
    </location>
</feature>